<dbReference type="Proteomes" id="UP000199107">
    <property type="component" value="Unassembled WGS sequence"/>
</dbReference>
<proteinExistence type="predicted"/>
<accession>A0A1G9ET37</accession>
<dbReference type="OrthoDB" id="9795746at2"/>
<dbReference type="InterPro" id="IPR050194">
    <property type="entry name" value="Glycosyltransferase_grp1"/>
</dbReference>
<evidence type="ECO:0000313" key="2">
    <source>
        <dbReference type="EMBL" id="SDK79208.1"/>
    </source>
</evidence>
<dbReference type="PANTHER" id="PTHR45947">
    <property type="entry name" value="SULFOQUINOVOSYL TRANSFERASE SQD2"/>
    <property type="match status" value="1"/>
</dbReference>
<keyword evidence="3" id="KW-1185">Reference proteome</keyword>
<organism evidence="2 3">
    <name type="scientific">Franzmannia pantelleriensis</name>
    <dbReference type="NCBI Taxonomy" id="48727"/>
    <lineage>
        <taxon>Bacteria</taxon>
        <taxon>Pseudomonadati</taxon>
        <taxon>Pseudomonadota</taxon>
        <taxon>Gammaproteobacteria</taxon>
        <taxon>Oceanospirillales</taxon>
        <taxon>Halomonadaceae</taxon>
        <taxon>Franzmannia</taxon>
    </lineage>
</organism>
<dbReference type="STRING" id="48727.SAMN05192555_101215"/>
<dbReference type="CDD" id="cd03801">
    <property type="entry name" value="GT4_PimA-like"/>
    <property type="match status" value="1"/>
</dbReference>
<dbReference type="Pfam" id="PF13692">
    <property type="entry name" value="Glyco_trans_1_4"/>
    <property type="match status" value="1"/>
</dbReference>
<dbReference type="EMBL" id="FNGH01000001">
    <property type="protein sequence ID" value="SDK79208.1"/>
    <property type="molecule type" value="Genomic_DNA"/>
</dbReference>
<dbReference type="Pfam" id="PF13579">
    <property type="entry name" value="Glyco_trans_4_4"/>
    <property type="match status" value="1"/>
</dbReference>
<evidence type="ECO:0000313" key="3">
    <source>
        <dbReference type="Proteomes" id="UP000199107"/>
    </source>
</evidence>
<dbReference type="GO" id="GO:0016757">
    <property type="term" value="F:glycosyltransferase activity"/>
    <property type="evidence" value="ECO:0007669"/>
    <property type="project" value="TreeGrafter"/>
</dbReference>
<dbReference type="PANTHER" id="PTHR45947:SF3">
    <property type="entry name" value="SULFOQUINOVOSYL TRANSFERASE SQD2"/>
    <property type="match status" value="1"/>
</dbReference>
<evidence type="ECO:0000259" key="1">
    <source>
        <dbReference type="Pfam" id="PF13579"/>
    </source>
</evidence>
<reference evidence="3" key="1">
    <citation type="submission" date="2016-10" db="EMBL/GenBank/DDBJ databases">
        <authorList>
            <person name="Varghese N."/>
            <person name="Submissions S."/>
        </authorList>
    </citation>
    <scope>NUCLEOTIDE SEQUENCE [LARGE SCALE GENOMIC DNA]</scope>
    <source>
        <strain evidence="3">AAP</strain>
    </source>
</reference>
<sequence length="382" mass="42085">MNILCVESYPQAIYGQQKTLLSLLTLAESEGHSVSVVCTDAGPFCNEVENLGVPVAICNYPSRLAQYGGAIYRYGLLDKLALYGQLCGYVVSLRRFILEHQFDVVFCNDMRGLLTMGVAARLCGVPVVIWDKLDKPHGMLDWFQLPVASLNVIISDAVTKKYPVWQRRFFSSRIHSISDGVILNHFLGVSEDRESLCLETQHVALAMIGSISERKAQDRLLRVVPELVSQCPEARIVLVGQPDSHSQDYYRDLPNLAHPAVTHAGFRSDMPAVMNSIDVLVILSRQEGMGLVIVEAMAAGKPVIGTRAGGIPEVVVDGETGILVEGDDDAALLDAITTLCGDAELRERMGRAGRARAEAHFDRRKQHRRVIELMESLLEKTS</sequence>
<dbReference type="SUPFAM" id="SSF53756">
    <property type="entry name" value="UDP-Glycosyltransferase/glycogen phosphorylase"/>
    <property type="match status" value="1"/>
</dbReference>
<dbReference type="RefSeq" id="WP_089656663.1">
    <property type="nucleotide sequence ID" value="NZ_FNGH01000001.1"/>
</dbReference>
<gene>
    <name evidence="2" type="ORF">SAMN05192555_101215</name>
</gene>
<feature type="domain" description="Glycosyltransferase subfamily 4-like N-terminal" evidence="1">
    <location>
        <begin position="15"/>
        <end position="129"/>
    </location>
</feature>
<dbReference type="Gene3D" id="3.40.50.2000">
    <property type="entry name" value="Glycogen Phosphorylase B"/>
    <property type="match status" value="2"/>
</dbReference>
<dbReference type="InterPro" id="IPR028098">
    <property type="entry name" value="Glyco_trans_4-like_N"/>
</dbReference>
<keyword evidence="2" id="KW-0808">Transferase</keyword>
<dbReference type="AlphaFoldDB" id="A0A1G9ET37"/>
<name>A0A1G9ET37_9GAMM</name>
<protein>
    <submittedName>
        <fullName evidence="2">Glycosyltransferase involved in cell wall bisynthesis</fullName>
    </submittedName>
</protein>